<protein>
    <submittedName>
        <fullName evidence="1">Uncharacterized protein</fullName>
    </submittedName>
</protein>
<gene>
    <name evidence="1" type="ORF">EWB00_000467</name>
</gene>
<reference evidence="1 2" key="1">
    <citation type="submission" date="2019-03" db="EMBL/GenBank/DDBJ databases">
        <title>An improved genome assembly of the fluke Schistosoma japonicum.</title>
        <authorList>
            <person name="Hu W."/>
            <person name="Luo F."/>
            <person name="Yin M."/>
            <person name="Mo X."/>
            <person name="Sun C."/>
            <person name="Wu Q."/>
            <person name="Zhu B."/>
            <person name="Xiang M."/>
            <person name="Wang J."/>
            <person name="Wang Y."/>
            <person name="Zhang T."/>
            <person name="Xu B."/>
            <person name="Zheng H."/>
            <person name="Feng Z."/>
        </authorList>
    </citation>
    <scope>NUCLEOTIDE SEQUENCE [LARGE SCALE GENOMIC DNA]</scope>
    <source>
        <strain evidence="1">HuSjv2</strain>
        <tissue evidence="1">Worms</tissue>
    </source>
</reference>
<evidence type="ECO:0000313" key="2">
    <source>
        <dbReference type="Proteomes" id="UP000311919"/>
    </source>
</evidence>
<evidence type="ECO:0000313" key="1">
    <source>
        <dbReference type="EMBL" id="TNN04690.1"/>
    </source>
</evidence>
<dbReference type="AlphaFoldDB" id="A0A4Z2CKY5"/>
<accession>A0A4Z2CKY5</accession>
<sequence length="79" mass="8994">MYESGFFNKETEPKEHVFVCLKELARGIIQVGKTKMIQSQYRDLEHDDFSSAIGQNAYENLEATVNAPKTSYVSRPGYS</sequence>
<dbReference type="Proteomes" id="UP000311919">
    <property type="component" value="Unassembled WGS sequence"/>
</dbReference>
<name>A0A4Z2CKY5_SCHJA</name>
<proteinExistence type="predicted"/>
<comment type="caution">
    <text evidence="1">The sequence shown here is derived from an EMBL/GenBank/DDBJ whole genome shotgun (WGS) entry which is preliminary data.</text>
</comment>
<keyword evidence="2" id="KW-1185">Reference proteome</keyword>
<dbReference type="EMBL" id="SKCS01001138">
    <property type="protein sequence ID" value="TNN04690.1"/>
    <property type="molecule type" value="Genomic_DNA"/>
</dbReference>
<organism evidence="1 2">
    <name type="scientific">Schistosoma japonicum</name>
    <name type="common">Blood fluke</name>
    <dbReference type="NCBI Taxonomy" id="6182"/>
    <lineage>
        <taxon>Eukaryota</taxon>
        <taxon>Metazoa</taxon>
        <taxon>Spiralia</taxon>
        <taxon>Lophotrochozoa</taxon>
        <taxon>Platyhelminthes</taxon>
        <taxon>Trematoda</taxon>
        <taxon>Digenea</taxon>
        <taxon>Strigeidida</taxon>
        <taxon>Schistosomatoidea</taxon>
        <taxon>Schistosomatidae</taxon>
        <taxon>Schistosoma</taxon>
    </lineage>
</organism>